<dbReference type="InterPro" id="IPR011006">
    <property type="entry name" value="CheY-like_superfamily"/>
</dbReference>
<dbReference type="Pfam" id="PF03861">
    <property type="entry name" value="ANTAR"/>
    <property type="match status" value="1"/>
</dbReference>
<dbReference type="PIRSF" id="PIRSF036625">
    <property type="entry name" value="GAF_ANTAR"/>
    <property type="match status" value="1"/>
</dbReference>
<proteinExistence type="predicted"/>
<dbReference type="Gene3D" id="1.10.10.10">
    <property type="entry name" value="Winged helix-like DNA-binding domain superfamily/Winged helix DNA-binding domain"/>
    <property type="match status" value="1"/>
</dbReference>
<dbReference type="InterPro" id="IPR012074">
    <property type="entry name" value="GAF_ANTAR"/>
</dbReference>
<keyword evidence="2" id="KW-0804">Transcription</keyword>
<keyword evidence="1" id="KW-0805">Transcription regulation</keyword>
<evidence type="ECO:0000259" key="3">
    <source>
        <dbReference type="PROSITE" id="PS50921"/>
    </source>
</evidence>
<dbReference type="EMBL" id="FOLB01000008">
    <property type="protein sequence ID" value="SFC57730.1"/>
    <property type="molecule type" value="Genomic_DNA"/>
</dbReference>
<evidence type="ECO:0000256" key="1">
    <source>
        <dbReference type="ARBA" id="ARBA00023015"/>
    </source>
</evidence>
<reference evidence="4 5" key="1">
    <citation type="submission" date="2016-10" db="EMBL/GenBank/DDBJ databases">
        <authorList>
            <person name="de Groot N.N."/>
        </authorList>
    </citation>
    <scope>NUCLEOTIDE SEQUENCE [LARGE SCALE GENOMIC DNA]</scope>
    <source>
        <strain evidence="4 5">CGMCC 1.7056</strain>
    </source>
</reference>
<dbReference type="SUPFAM" id="SSF52172">
    <property type="entry name" value="CheY-like"/>
    <property type="match status" value="1"/>
</dbReference>
<gene>
    <name evidence="4" type="ORF">SAMN04487968_10859</name>
</gene>
<dbReference type="SMART" id="SM01012">
    <property type="entry name" value="ANTAR"/>
    <property type="match status" value="1"/>
</dbReference>
<dbReference type="Proteomes" id="UP000198832">
    <property type="component" value="Unassembled WGS sequence"/>
</dbReference>
<evidence type="ECO:0000256" key="2">
    <source>
        <dbReference type="ARBA" id="ARBA00023163"/>
    </source>
</evidence>
<protein>
    <submittedName>
        <fullName evidence="4">ANTAR domain-containing protein</fullName>
    </submittedName>
</protein>
<dbReference type="AlphaFoldDB" id="A0A1I1KJW7"/>
<evidence type="ECO:0000313" key="4">
    <source>
        <dbReference type="EMBL" id="SFC57730.1"/>
    </source>
</evidence>
<dbReference type="InterPro" id="IPR005561">
    <property type="entry name" value="ANTAR"/>
</dbReference>
<dbReference type="InterPro" id="IPR036388">
    <property type="entry name" value="WH-like_DNA-bd_sf"/>
</dbReference>
<dbReference type="GO" id="GO:0003723">
    <property type="term" value="F:RNA binding"/>
    <property type="evidence" value="ECO:0007669"/>
    <property type="project" value="InterPro"/>
</dbReference>
<accession>A0A1I1KJW7</accession>
<sequence>MDDNTDKALDAIGRLAESLSPGDLDRTIASLTTAAVEILPGVDHASITIRHSDGAIRSYAMTDPVLRELDDYQFSMKEGPCYDGVTSDAFTVCGDLLADSRYPGYGRLAWDAGIKSQAGLRLFESPTSIGGLNLYSTSVGALADITFLAGLFASHARTALTYAAQIDQLGEAMLSRQKIGQAVGVIMERYQLPEERAFGYLSRLSQDRNIKVREIAEEIIGGTDPVRSMQ</sequence>
<dbReference type="Gene3D" id="3.30.450.40">
    <property type="match status" value="1"/>
</dbReference>
<dbReference type="RefSeq" id="WP_175507662.1">
    <property type="nucleotide sequence ID" value="NZ_FOLB01000008.1"/>
</dbReference>
<dbReference type="PROSITE" id="PS50921">
    <property type="entry name" value="ANTAR"/>
    <property type="match status" value="1"/>
</dbReference>
<dbReference type="InterPro" id="IPR029016">
    <property type="entry name" value="GAF-like_dom_sf"/>
</dbReference>
<organism evidence="4 5">
    <name type="scientific">Nocardioides terrae</name>
    <dbReference type="NCBI Taxonomy" id="574651"/>
    <lineage>
        <taxon>Bacteria</taxon>
        <taxon>Bacillati</taxon>
        <taxon>Actinomycetota</taxon>
        <taxon>Actinomycetes</taxon>
        <taxon>Propionibacteriales</taxon>
        <taxon>Nocardioidaceae</taxon>
        <taxon>Nocardioides</taxon>
    </lineage>
</organism>
<feature type="domain" description="ANTAR" evidence="3">
    <location>
        <begin position="159"/>
        <end position="220"/>
    </location>
</feature>
<name>A0A1I1KJW7_9ACTN</name>
<evidence type="ECO:0000313" key="5">
    <source>
        <dbReference type="Proteomes" id="UP000198832"/>
    </source>
</evidence>
<dbReference type="SUPFAM" id="SSF55781">
    <property type="entry name" value="GAF domain-like"/>
    <property type="match status" value="1"/>
</dbReference>
<keyword evidence="5" id="KW-1185">Reference proteome</keyword>
<dbReference type="STRING" id="574651.SAMN04487968_10859"/>